<gene>
    <name evidence="4" type="ORF">FJR48_01960</name>
</gene>
<evidence type="ECO:0000259" key="3">
    <source>
        <dbReference type="PROSITE" id="PS51123"/>
    </source>
</evidence>
<dbReference type="AlphaFoldDB" id="A0A5P8NYR4"/>
<keyword evidence="2" id="KW-0732">Signal</keyword>
<dbReference type="KEGG" id="sulg:FJR48_01960"/>
<dbReference type="OrthoDB" id="9782229at2"/>
<evidence type="ECO:0000313" key="4">
    <source>
        <dbReference type="EMBL" id="QFR48556.1"/>
    </source>
</evidence>
<keyword evidence="5" id="KW-1185">Reference proteome</keyword>
<protein>
    <recommendedName>
        <fullName evidence="3">OmpA-like domain-containing protein</fullName>
    </recommendedName>
</protein>
<dbReference type="InterPro" id="IPR036737">
    <property type="entry name" value="OmpA-like_sf"/>
</dbReference>
<accession>A0A5P8NYR4</accession>
<dbReference type="EMBL" id="CP043617">
    <property type="protein sequence ID" value="QFR48556.1"/>
    <property type="molecule type" value="Genomic_DNA"/>
</dbReference>
<evidence type="ECO:0000313" key="5">
    <source>
        <dbReference type="Proteomes" id="UP000326944"/>
    </source>
</evidence>
<dbReference type="PROSITE" id="PS51123">
    <property type="entry name" value="OMPA_2"/>
    <property type="match status" value="1"/>
</dbReference>
<reference evidence="4 5" key="1">
    <citation type="submission" date="2019-09" db="EMBL/GenBank/DDBJ databases">
        <title>Sulfurimonas gotlandica sp. nov., a chemoautotrophic and psychrotolerant epsilonproteobacterium isolated from a pelagic redoxcline, and an emended description of the genus Sulfurimonas.</title>
        <authorList>
            <person name="Wang S."/>
            <person name="Jiang L."/>
            <person name="Shao S."/>
        </authorList>
    </citation>
    <scope>NUCLEOTIDE SEQUENCE [LARGE SCALE GENOMIC DNA]</scope>
    <source>
        <strain evidence="4 5">GYSZ_1</strain>
    </source>
</reference>
<dbReference type="PANTHER" id="PTHR42754:SF1">
    <property type="entry name" value="LIPOPROTEIN"/>
    <property type="match status" value="1"/>
</dbReference>
<feature type="signal peptide" evidence="2">
    <location>
        <begin position="1"/>
        <end position="18"/>
    </location>
</feature>
<dbReference type="Gene3D" id="3.30.1330.60">
    <property type="entry name" value="OmpA-like domain"/>
    <property type="match status" value="1"/>
</dbReference>
<name>A0A5P8NYR4_9BACT</name>
<proteinExistence type="predicted"/>
<dbReference type="GO" id="GO:0016020">
    <property type="term" value="C:membrane"/>
    <property type="evidence" value="ECO:0007669"/>
    <property type="project" value="UniProtKB-UniRule"/>
</dbReference>
<evidence type="ECO:0000256" key="2">
    <source>
        <dbReference type="SAM" id="SignalP"/>
    </source>
</evidence>
<dbReference type="PANTHER" id="PTHR42754">
    <property type="entry name" value="ENDOGLUCANASE"/>
    <property type="match status" value="1"/>
</dbReference>
<evidence type="ECO:0000256" key="1">
    <source>
        <dbReference type="PROSITE-ProRule" id="PRU00473"/>
    </source>
</evidence>
<dbReference type="RefSeq" id="WP_152306499.1">
    <property type="nucleotide sequence ID" value="NZ_CP043617.1"/>
</dbReference>
<feature type="domain" description="OmpA-like" evidence="3">
    <location>
        <begin position="437"/>
        <end position="572"/>
    </location>
</feature>
<feature type="chain" id="PRO_5025071425" description="OmpA-like domain-containing protein" evidence="2">
    <location>
        <begin position="19"/>
        <end position="574"/>
    </location>
</feature>
<organism evidence="4 5">
    <name type="scientific">Sulfurimonas lithotrophica</name>
    <dbReference type="NCBI Taxonomy" id="2590022"/>
    <lineage>
        <taxon>Bacteria</taxon>
        <taxon>Pseudomonadati</taxon>
        <taxon>Campylobacterota</taxon>
        <taxon>Epsilonproteobacteria</taxon>
        <taxon>Campylobacterales</taxon>
        <taxon>Sulfurimonadaceae</taxon>
        <taxon>Sulfurimonas</taxon>
    </lineage>
</organism>
<dbReference type="InterPro" id="IPR006665">
    <property type="entry name" value="OmpA-like"/>
</dbReference>
<sequence length="574" mass="65271">MKLLFIFAILFLSSFAFAKGSEYSLIIDKAFNNQLLDIDQDYDRSISAVGFVKNYKTSSNSTNRYTNAFDYLESVSSAHSTQMQLIKVDAGANILLDKTKSLSSFSEAVSLVKTPANGYYVGGHTMDGQLILLKLDAHANIIFKKIFGTKNLDRLKTLVKLRDGGVLAIGTSATSRDSNDPLFNTGLGMSDIYVTRFSKNGYKLWSKKYGTEFDDIGIDGVEANDGSLIIVAQTMQNSGKNLMLMRIDENGDKVWLKQYNDDPTVTPRKIIQLRDKNFLLSLSYKNELNKDQVRLLKFDINKNILSDKKIYTLYGSALLDIQEFSDEGIVGVGYVKDTFNTDALAMMFDSKLNMLYQEHYGDDNFDLLNSLVILNNSQIAAAGIHTSKNSQESNMWILKLNRDASIAQIASNTNEFYEKLCQLFSDEINTNKIRIKKDLTIELLDKRLLFKVSEYELNKIQKIFLKKFSNKLIPFLHKHQDMVDTLEINGHTSSEWGNVGFSQNFLKNEKLSMNRAYATMSFIFKNQTEKLQKYLGDVFKGSGYGFSKKIMLDNMEDREKSRRVSFKIILNEKK</sequence>
<dbReference type="Proteomes" id="UP000326944">
    <property type="component" value="Chromosome"/>
</dbReference>
<keyword evidence="1" id="KW-0472">Membrane</keyword>
<dbReference type="SUPFAM" id="SSF103088">
    <property type="entry name" value="OmpA-like"/>
    <property type="match status" value="1"/>
</dbReference>